<feature type="transmembrane region" description="Helical" evidence="8">
    <location>
        <begin position="372"/>
        <end position="396"/>
    </location>
</feature>
<proteinExistence type="inferred from homology"/>
<dbReference type="EMBL" id="LGYO01000038">
    <property type="protein sequence ID" value="KNZ41039.1"/>
    <property type="molecule type" value="Genomic_DNA"/>
</dbReference>
<organism evidence="9 10">
    <name type="scientific">Acetobacterium bakii</name>
    <dbReference type="NCBI Taxonomy" id="52689"/>
    <lineage>
        <taxon>Bacteria</taxon>
        <taxon>Bacillati</taxon>
        <taxon>Bacillota</taxon>
        <taxon>Clostridia</taxon>
        <taxon>Eubacteriales</taxon>
        <taxon>Eubacteriaceae</taxon>
        <taxon>Acetobacterium</taxon>
    </lineage>
</organism>
<dbReference type="GO" id="GO:0016471">
    <property type="term" value="C:vacuolar proton-transporting V-type ATPase complex"/>
    <property type="evidence" value="ECO:0007669"/>
    <property type="project" value="TreeGrafter"/>
</dbReference>
<comment type="similarity">
    <text evidence="2">Belongs to the V-ATPase 116 kDa subunit family.</text>
</comment>
<keyword evidence="10" id="KW-1185">Reference proteome</keyword>
<dbReference type="STRING" id="52689.AKG39_14175"/>
<dbReference type="AlphaFoldDB" id="A0A0L6TXN7"/>
<evidence type="ECO:0000313" key="10">
    <source>
        <dbReference type="Proteomes" id="UP000036873"/>
    </source>
</evidence>
<feature type="transmembrane region" description="Helical" evidence="8">
    <location>
        <begin position="602"/>
        <end position="627"/>
    </location>
</feature>
<reference evidence="10" key="1">
    <citation type="submission" date="2015-07" db="EMBL/GenBank/DDBJ databases">
        <title>Draft genome sequence of Acetobacterium bakii DSM 8293, a potential psychrophilic chemical producer through syngas fermentation.</title>
        <authorList>
            <person name="Song Y."/>
            <person name="Hwang S."/>
            <person name="Cho B.-K."/>
        </authorList>
    </citation>
    <scope>NUCLEOTIDE SEQUENCE [LARGE SCALE GENOMIC DNA]</scope>
    <source>
        <strain evidence="10">DSM 8239</strain>
    </source>
</reference>
<name>A0A0L6TXN7_9FIRM</name>
<dbReference type="PANTHER" id="PTHR11629">
    <property type="entry name" value="VACUOLAR PROTON ATPASES"/>
    <property type="match status" value="1"/>
</dbReference>
<gene>
    <name evidence="9" type="ORF">AKG39_14175</name>
</gene>
<evidence type="ECO:0000256" key="7">
    <source>
        <dbReference type="ARBA" id="ARBA00023136"/>
    </source>
</evidence>
<feature type="transmembrane region" description="Helical" evidence="8">
    <location>
        <begin position="486"/>
        <end position="505"/>
    </location>
</feature>
<dbReference type="Pfam" id="PF01496">
    <property type="entry name" value="V_ATPase_I"/>
    <property type="match status" value="2"/>
</dbReference>
<keyword evidence="7 8" id="KW-0472">Membrane</keyword>
<dbReference type="GO" id="GO:0046961">
    <property type="term" value="F:proton-transporting ATPase activity, rotational mechanism"/>
    <property type="evidence" value="ECO:0007669"/>
    <property type="project" value="InterPro"/>
</dbReference>
<evidence type="ECO:0000313" key="9">
    <source>
        <dbReference type="EMBL" id="KNZ41039.1"/>
    </source>
</evidence>
<comment type="caution">
    <text evidence="9">The sequence shown here is derived from an EMBL/GenBank/DDBJ whole genome shotgun (WGS) entry which is preliminary data.</text>
</comment>
<feature type="transmembrane region" description="Helical" evidence="8">
    <location>
        <begin position="408"/>
        <end position="426"/>
    </location>
</feature>
<feature type="transmembrane region" description="Helical" evidence="8">
    <location>
        <begin position="572"/>
        <end position="590"/>
    </location>
</feature>
<keyword evidence="6" id="KW-0406">Ion transport</keyword>
<evidence type="ECO:0000256" key="8">
    <source>
        <dbReference type="SAM" id="Phobius"/>
    </source>
</evidence>
<keyword evidence="5 8" id="KW-1133">Transmembrane helix</keyword>
<dbReference type="Proteomes" id="UP000036873">
    <property type="component" value="Unassembled WGS sequence"/>
</dbReference>
<dbReference type="RefSeq" id="WP_050741059.1">
    <property type="nucleotide sequence ID" value="NZ_LGYO01000038.1"/>
</dbReference>
<accession>A0A0L6TXN7</accession>
<keyword evidence="3" id="KW-0813">Transport</keyword>
<evidence type="ECO:0000256" key="4">
    <source>
        <dbReference type="ARBA" id="ARBA00022692"/>
    </source>
</evidence>
<evidence type="ECO:0000256" key="3">
    <source>
        <dbReference type="ARBA" id="ARBA00022448"/>
    </source>
</evidence>
<sequence>MAIENVIMMNVVGKINYVDKFAKDIFLFNDIQIVDAMQEIDSGRFILPIREENIGELLGFAQLVSGESMMDEKKFVKTVKKLNELYKGSLKLDMISLAKGDSDLGKALSKAREFEGNLEVEYGQLKEINDRIEALNKSRAAYSYLDELNIQMSELDNMENFSYSLGSVTRDNAARLKSIYNSVTSIVFHVGNQEDNEEVFMIISPKDLEIESQRILKALNFKPIEGFNKEYTKSPKENLQLINAEIITLTEQHIDLMKALVVHLEENREEATDSFNTLSLYSNLSIIKKNMAFSENNFYFSGWISKKDKSRMEAIAAKYPDIIVMFSSPNERGGKPPTKMKNNWLFRPFEALVKMYGVPSYNELDPTPFLSITYMFCFGFMFGDVGQGLVLALAGFILGKKGVELGNVLFRLGICSTFFGFMYGSFFGFEEIIQPIWVRPFEEVNTILLTAVFVGIGMLFAAYVYSIINKLKKKEIKEGVFGKNGICGFILYASFLGLVGINLSGFGTAQLLNPILIGLAILMILIVLVREPLANYLMKHSPLYEESASDYYVESGFELFEMLLAMFSNTLSFIRIGAFALTHVGLFMAFQTLSLMAQNGIISVGIFIFANVLIIVLEGLIVSIQALRLQFYELFSKYYTGDGVEFKPVDLQINLF</sequence>
<feature type="transmembrane region" description="Helical" evidence="8">
    <location>
        <begin position="511"/>
        <end position="529"/>
    </location>
</feature>
<dbReference type="GO" id="GO:0051117">
    <property type="term" value="F:ATPase binding"/>
    <property type="evidence" value="ECO:0007669"/>
    <property type="project" value="TreeGrafter"/>
</dbReference>
<feature type="transmembrane region" description="Helical" evidence="8">
    <location>
        <begin position="446"/>
        <end position="465"/>
    </location>
</feature>
<dbReference type="PANTHER" id="PTHR11629:SF63">
    <property type="entry name" value="V-TYPE PROTON ATPASE SUBUNIT A"/>
    <property type="match status" value="1"/>
</dbReference>
<protein>
    <submittedName>
        <fullName evidence="9">ATPase</fullName>
    </submittedName>
</protein>
<evidence type="ECO:0000256" key="2">
    <source>
        <dbReference type="ARBA" id="ARBA00009904"/>
    </source>
</evidence>
<comment type="subcellular location">
    <subcellularLocation>
        <location evidence="1">Membrane</location>
        <topology evidence="1">Multi-pass membrane protein</topology>
    </subcellularLocation>
</comment>
<dbReference type="GO" id="GO:0007035">
    <property type="term" value="P:vacuolar acidification"/>
    <property type="evidence" value="ECO:0007669"/>
    <property type="project" value="TreeGrafter"/>
</dbReference>
<evidence type="ECO:0000256" key="1">
    <source>
        <dbReference type="ARBA" id="ARBA00004141"/>
    </source>
</evidence>
<dbReference type="GO" id="GO:0033179">
    <property type="term" value="C:proton-transporting V-type ATPase, V0 domain"/>
    <property type="evidence" value="ECO:0007669"/>
    <property type="project" value="InterPro"/>
</dbReference>
<keyword evidence="4 8" id="KW-0812">Transmembrane</keyword>
<evidence type="ECO:0000256" key="6">
    <source>
        <dbReference type="ARBA" id="ARBA00023065"/>
    </source>
</evidence>
<evidence type="ECO:0000256" key="5">
    <source>
        <dbReference type="ARBA" id="ARBA00022989"/>
    </source>
</evidence>
<dbReference type="InterPro" id="IPR002490">
    <property type="entry name" value="V-ATPase_116kDa_su"/>
</dbReference>
<dbReference type="PATRIC" id="fig|52689.4.peg.2210"/>